<keyword evidence="2" id="KW-0288">FMN</keyword>
<evidence type="ECO:0000313" key="7">
    <source>
        <dbReference type="Proteomes" id="UP000517916"/>
    </source>
</evidence>
<dbReference type="Gene3D" id="3.20.20.30">
    <property type="entry name" value="Luciferase-like domain"/>
    <property type="match status" value="1"/>
</dbReference>
<dbReference type="Pfam" id="PF00296">
    <property type="entry name" value="Bac_luciferase"/>
    <property type="match status" value="1"/>
</dbReference>
<dbReference type="SUPFAM" id="SSF51679">
    <property type="entry name" value="Bacterial luciferase-like"/>
    <property type="match status" value="1"/>
</dbReference>
<proteinExistence type="predicted"/>
<dbReference type="InterPro" id="IPR019952">
    <property type="entry name" value="F420_OxRdatse_Rv1855c_pred"/>
</dbReference>
<dbReference type="PANTHER" id="PTHR42847">
    <property type="entry name" value="ALKANESULFONATE MONOOXYGENASE"/>
    <property type="match status" value="1"/>
</dbReference>
<comment type="caution">
    <text evidence="6">The sequence shown here is derived from an EMBL/GenBank/DDBJ whole genome shotgun (WGS) entry which is preliminary data.</text>
</comment>
<evidence type="ECO:0000256" key="4">
    <source>
        <dbReference type="ARBA" id="ARBA00023033"/>
    </source>
</evidence>
<dbReference type="InterPro" id="IPR019921">
    <property type="entry name" value="Lucif-like_OxRdtase_Rv2161c"/>
</dbReference>
<evidence type="ECO:0000259" key="5">
    <source>
        <dbReference type="Pfam" id="PF00296"/>
    </source>
</evidence>
<dbReference type="InterPro" id="IPR011251">
    <property type="entry name" value="Luciferase-like_dom"/>
</dbReference>
<keyword evidence="3" id="KW-0560">Oxidoreductase</keyword>
<reference evidence="6 7" key="1">
    <citation type="submission" date="2020-08" db="EMBL/GenBank/DDBJ databases">
        <title>Genomic Encyclopedia of Archaeal and Bacterial Type Strains, Phase II (KMG-II): from individual species to whole genera.</title>
        <authorList>
            <person name="Goeker M."/>
        </authorList>
    </citation>
    <scope>NUCLEOTIDE SEQUENCE [LARGE SCALE GENOMIC DNA]</scope>
    <source>
        <strain evidence="6 7">DSM 43850</strain>
    </source>
</reference>
<keyword evidence="4" id="KW-0503">Monooxygenase</keyword>
<dbReference type="RefSeq" id="WP_051912845.1">
    <property type="nucleotide sequence ID" value="NZ_BAAABQ010000009.1"/>
</dbReference>
<dbReference type="EMBL" id="JACJID010000002">
    <property type="protein sequence ID" value="MBA8926331.1"/>
    <property type="molecule type" value="Genomic_DNA"/>
</dbReference>
<evidence type="ECO:0000313" key="6">
    <source>
        <dbReference type="EMBL" id="MBA8926331.1"/>
    </source>
</evidence>
<dbReference type="InterPro" id="IPR036661">
    <property type="entry name" value="Luciferase-like_sf"/>
</dbReference>
<dbReference type="PANTHER" id="PTHR42847:SF8">
    <property type="entry name" value="CONSERVED PROTEIN"/>
    <property type="match status" value="1"/>
</dbReference>
<protein>
    <submittedName>
        <fullName evidence="6">F420-dependent oxidoreductase-like protein</fullName>
    </submittedName>
</protein>
<dbReference type="NCBIfam" id="TIGR03560">
    <property type="entry name" value="F420_Rv1855c"/>
    <property type="match status" value="1"/>
</dbReference>
<organism evidence="6 7">
    <name type="scientific">Kutzneria viridogrisea</name>
    <dbReference type="NCBI Taxonomy" id="47990"/>
    <lineage>
        <taxon>Bacteria</taxon>
        <taxon>Bacillati</taxon>
        <taxon>Actinomycetota</taxon>
        <taxon>Actinomycetes</taxon>
        <taxon>Pseudonocardiales</taxon>
        <taxon>Pseudonocardiaceae</taxon>
        <taxon>Kutzneria</taxon>
    </lineage>
</organism>
<dbReference type="Proteomes" id="UP000517916">
    <property type="component" value="Unassembled WGS sequence"/>
</dbReference>
<dbReference type="InterPro" id="IPR050172">
    <property type="entry name" value="SsuD_RutA_monooxygenase"/>
</dbReference>
<accession>A0ABR6BI10</accession>
<feature type="domain" description="Luciferase-like" evidence="5">
    <location>
        <begin position="22"/>
        <end position="297"/>
    </location>
</feature>
<name>A0ABR6BI10_9PSEU</name>
<evidence type="ECO:0000256" key="3">
    <source>
        <dbReference type="ARBA" id="ARBA00023002"/>
    </source>
</evidence>
<gene>
    <name evidence="6" type="ORF">BC739_003530</name>
</gene>
<keyword evidence="1" id="KW-0285">Flavoprotein</keyword>
<keyword evidence="7" id="KW-1185">Reference proteome</keyword>
<dbReference type="NCBIfam" id="TIGR03619">
    <property type="entry name" value="F420_Rv2161c"/>
    <property type="match status" value="1"/>
</dbReference>
<evidence type="ECO:0000256" key="2">
    <source>
        <dbReference type="ARBA" id="ARBA00022643"/>
    </source>
</evidence>
<sequence length="324" mass="35198">MTQTKVTRFGLQIPSFSYQVPTEQLFERIVLSAVAAEESGFDSLWVMDHFYQIQVPAGGRREEPMLEAYSLLSGLAARTSRVRLGAMVTGVTYRNPALLAKTLTTLDVISSGRAVLGIGAAWNSEEHEGYGFDFPPVGERFDRLEEALRIIRAMLREPAPSFQGEHYRISGALNEPRPVTPGGPPVLVGGGGERRTLRLVAKYADACNLFGDIPTVRHKLAVLDRHCEAEGRDPAEITRTRLGTLIIAPTAGEAEHRLVQLAARHGMDPEELRTATVVGDPDQVVEQVAAYLDAGLDGLVFNLPQASGTDTIRLAGDTLTHAFG</sequence>
<evidence type="ECO:0000256" key="1">
    <source>
        <dbReference type="ARBA" id="ARBA00022630"/>
    </source>
</evidence>